<comment type="similarity">
    <text evidence="1">Belongs to the vitamin uptake transporter (VUT/ECF) (TC 2.A.88) family. Q precursor transporter subfamily.</text>
</comment>
<keyword evidence="1" id="KW-0813">Transport</keyword>
<dbReference type="PANTHER" id="PTHR34300">
    <property type="entry name" value="QUEUOSINE PRECURSOR TRANSPORTER-RELATED"/>
    <property type="match status" value="1"/>
</dbReference>
<reference evidence="2" key="1">
    <citation type="journal article" date="2020" name="mSystems">
        <title>Genome- and Community-Level Interaction Insights into Carbon Utilization and Element Cycling Functions of Hydrothermarchaeota in Hydrothermal Sediment.</title>
        <authorList>
            <person name="Zhou Z."/>
            <person name="Liu Y."/>
            <person name="Xu W."/>
            <person name="Pan J."/>
            <person name="Luo Z.H."/>
            <person name="Li M."/>
        </authorList>
    </citation>
    <scope>NUCLEOTIDE SEQUENCE [LARGE SCALE GENOMIC DNA]</scope>
    <source>
        <strain evidence="2">SpSt-143</strain>
    </source>
</reference>
<feature type="transmembrane region" description="Helical" evidence="1">
    <location>
        <begin position="174"/>
        <end position="197"/>
    </location>
</feature>
<dbReference type="InterPro" id="IPR003744">
    <property type="entry name" value="YhhQ"/>
</dbReference>
<gene>
    <name evidence="2" type="ORF">ENO59_09635</name>
</gene>
<feature type="transmembrane region" description="Helical" evidence="1">
    <location>
        <begin position="53"/>
        <end position="74"/>
    </location>
</feature>
<dbReference type="AlphaFoldDB" id="A0A7V2F6Q4"/>
<feature type="transmembrane region" description="Helical" evidence="1">
    <location>
        <begin position="86"/>
        <end position="111"/>
    </location>
</feature>
<dbReference type="GO" id="GO:0022857">
    <property type="term" value="F:transmembrane transporter activity"/>
    <property type="evidence" value="ECO:0007669"/>
    <property type="project" value="UniProtKB-UniRule"/>
</dbReference>
<proteinExistence type="inferred from homology"/>
<feature type="transmembrane region" description="Helical" evidence="1">
    <location>
        <begin position="131"/>
        <end position="153"/>
    </location>
</feature>
<keyword evidence="1" id="KW-1133">Transmembrane helix</keyword>
<dbReference type="Pfam" id="PF02592">
    <property type="entry name" value="Vut_1"/>
    <property type="match status" value="1"/>
</dbReference>
<comment type="function">
    <text evidence="1">Involved in the import of queuosine (Q) precursors, required for Q precursor salvage.</text>
</comment>
<name>A0A7V2F6Q4_RHOMR</name>
<keyword evidence="1" id="KW-0472">Membrane</keyword>
<dbReference type="HAMAP" id="MF_02088">
    <property type="entry name" value="Q_prec_transport"/>
    <property type="match status" value="1"/>
</dbReference>
<organism evidence="2">
    <name type="scientific">Rhodothermus marinus</name>
    <name type="common">Rhodothermus obamensis</name>
    <dbReference type="NCBI Taxonomy" id="29549"/>
    <lineage>
        <taxon>Bacteria</taxon>
        <taxon>Pseudomonadati</taxon>
        <taxon>Rhodothermota</taxon>
        <taxon>Rhodothermia</taxon>
        <taxon>Rhodothermales</taxon>
        <taxon>Rhodothermaceae</taxon>
        <taxon>Rhodothermus</taxon>
    </lineage>
</organism>
<feature type="transmembrane region" description="Helical" evidence="1">
    <location>
        <begin position="203"/>
        <end position="224"/>
    </location>
</feature>
<comment type="caution">
    <text evidence="2">The sequence shown here is derived from an EMBL/GenBank/DDBJ whole genome shotgun (WGS) entry which is preliminary data.</text>
</comment>
<evidence type="ECO:0000256" key="1">
    <source>
        <dbReference type="HAMAP-Rule" id="MF_02088"/>
    </source>
</evidence>
<dbReference type="GO" id="GO:0005886">
    <property type="term" value="C:plasma membrane"/>
    <property type="evidence" value="ECO:0007669"/>
    <property type="project" value="UniProtKB-SubCell"/>
</dbReference>
<dbReference type="EMBL" id="DSGB01000006">
    <property type="protein sequence ID" value="HER96759.1"/>
    <property type="molecule type" value="Genomic_DNA"/>
</dbReference>
<accession>A0A7V2F6Q4</accession>
<dbReference type="PANTHER" id="PTHR34300:SF2">
    <property type="entry name" value="QUEUOSINE PRECURSOR TRANSPORTER-RELATED"/>
    <property type="match status" value="1"/>
</dbReference>
<keyword evidence="1" id="KW-1003">Cell membrane</keyword>
<evidence type="ECO:0000313" key="2">
    <source>
        <dbReference type="EMBL" id="HER96759.1"/>
    </source>
</evidence>
<sequence>MRPEVYVLSRPQKLFVVCTAIFITALVIAEATSTKFFTAFKLPFPIHLFGMTFGEVVMTTGVLAFPVTFIITDLMNEYFGKKGIRFVTLVGMVMIGFEFLLLQAAIAVPAASISPVSQEAFEAVFGTTGRIILGSLTAYLLGQLADITLFHWLRGLTRGRFLWLRATGSTFGSQFIDTFVVLTIAFAGQLAFQQILAITLFNYGYKLLIAIAITPLIYLAHWAMDAYLGKELAHQLTAKAAARQDAF</sequence>
<keyword evidence="1" id="KW-0812">Transmembrane</keyword>
<comment type="subcellular location">
    <subcellularLocation>
        <location evidence="1">Cell membrane</location>
        <topology evidence="1">Multi-pass membrane protein</topology>
    </subcellularLocation>
</comment>
<protein>
    <recommendedName>
        <fullName evidence="1">Probable queuosine precursor transporter</fullName>
        <shortName evidence="1">Q precursor transporter</shortName>
    </recommendedName>
</protein>
<dbReference type="NCBIfam" id="TIGR00697">
    <property type="entry name" value="queuosine precursor transporter"/>
    <property type="match status" value="1"/>
</dbReference>